<evidence type="ECO:0000313" key="2">
    <source>
        <dbReference type="Proteomes" id="UP000092461"/>
    </source>
</evidence>
<dbReference type="EMBL" id="AJWK01022204">
    <property type="status" value="NOT_ANNOTATED_CDS"/>
    <property type="molecule type" value="Genomic_DNA"/>
</dbReference>
<protein>
    <submittedName>
        <fullName evidence="1">Uncharacterized protein</fullName>
    </submittedName>
</protein>
<evidence type="ECO:0000313" key="1">
    <source>
        <dbReference type="EnsemblMetazoa" id="LLOJ006723-PA"/>
    </source>
</evidence>
<dbReference type="Proteomes" id="UP000092461">
    <property type="component" value="Unassembled WGS sequence"/>
</dbReference>
<organism evidence="1 2">
    <name type="scientific">Lutzomyia longipalpis</name>
    <name type="common">Sand fly</name>
    <dbReference type="NCBI Taxonomy" id="7200"/>
    <lineage>
        <taxon>Eukaryota</taxon>
        <taxon>Metazoa</taxon>
        <taxon>Ecdysozoa</taxon>
        <taxon>Arthropoda</taxon>
        <taxon>Hexapoda</taxon>
        <taxon>Insecta</taxon>
        <taxon>Pterygota</taxon>
        <taxon>Neoptera</taxon>
        <taxon>Endopterygota</taxon>
        <taxon>Diptera</taxon>
        <taxon>Nematocera</taxon>
        <taxon>Psychodoidea</taxon>
        <taxon>Psychodidae</taxon>
        <taxon>Lutzomyia</taxon>
        <taxon>Lutzomyia</taxon>
    </lineage>
</organism>
<dbReference type="EMBL" id="AJWK01022202">
    <property type="status" value="NOT_ANNOTATED_CDS"/>
    <property type="molecule type" value="Genomic_DNA"/>
</dbReference>
<keyword evidence="2" id="KW-1185">Reference proteome</keyword>
<name>A0A1B0GJS8_LUTLO</name>
<dbReference type="VEuPathDB" id="VectorBase:LLOJ006723"/>
<dbReference type="AlphaFoldDB" id="A0A1B0GJS8"/>
<dbReference type="EnsemblMetazoa" id="LLOJ006723-RA">
    <property type="protein sequence ID" value="LLOJ006723-PA"/>
    <property type="gene ID" value="LLOJ006723"/>
</dbReference>
<sequence length="334" mass="38359">MCLASVAPLGISLSNFIHGIPGFSVLCFETVSTLANILPPNAAMNFRFCRNLQDNSLTLSFQCPQCLKGLKRPLRDIGKLLLVFVRLNAKTSHRILDLRNILDTAFQICLLMENFLSSSLLRCLGIATFLQTFILIRCNEVVPLRAIVLHQVNEALDHLLPEHRNNVMCEFLPAFLLNSLYNGLCDFAVCLHPTTSILPGQLYPHQRNFAQLKQLCHSPDSPSMHATISADEYHYMEIKHLVSNFVLISSHFCAMMPLVHLQTYPSAMFQPEGRCSGKSLSLDLMFRLRLKSFLFRRVSFICHRRWSYSQPFNFDKNVFCFRYYSYVLVFLLFY</sequence>
<accession>A0A1B0GJS8</accession>
<reference evidence="1" key="1">
    <citation type="submission" date="2020-05" db="UniProtKB">
        <authorList>
            <consortium name="EnsemblMetazoa"/>
        </authorList>
    </citation>
    <scope>IDENTIFICATION</scope>
    <source>
        <strain evidence="1">Jacobina</strain>
    </source>
</reference>
<proteinExistence type="predicted"/>
<dbReference type="EMBL" id="AJWK01022203">
    <property type="status" value="NOT_ANNOTATED_CDS"/>
    <property type="molecule type" value="Genomic_DNA"/>
</dbReference>